<reference evidence="6 7" key="1">
    <citation type="submission" date="2023-09" db="EMBL/GenBank/DDBJ databases">
        <title>Complete genome of Streptomyces roseicoloratus T14.</title>
        <authorList>
            <person name="Bashizi T."/>
            <person name="Kim M.-J."/>
            <person name="Lee G."/>
            <person name="Tagele S.B."/>
            <person name="Shin J.-H."/>
        </authorList>
    </citation>
    <scope>NUCLEOTIDE SEQUENCE [LARGE SCALE GENOMIC DNA]</scope>
    <source>
        <strain evidence="6 7">T14</strain>
    </source>
</reference>
<dbReference type="Proteomes" id="UP001250858">
    <property type="component" value="Chromosome"/>
</dbReference>
<dbReference type="CDD" id="cd05009">
    <property type="entry name" value="SIS_GlmS_GlmD_2"/>
    <property type="match status" value="1"/>
</dbReference>
<name>A0ABY9RP88_9ACTN</name>
<dbReference type="EMBL" id="CP133762">
    <property type="protein sequence ID" value="WMX44005.1"/>
    <property type="molecule type" value="Genomic_DNA"/>
</dbReference>
<dbReference type="InterPro" id="IPR046348">
    <property type="entry name" value="SIS_dom_sf"/>
</dbReference>
<dbReference type="InterPro" id="IPR035466">
    <property type="entry name" value="GlmS/AgaS_SIS"/>
</dbReference>
<dbReference type="PROSITE" id="PS51464">
    <property type="entry name" value="SIS"/>
    <property type="match status" value="1"/>
</dbReference>
<organism evidence="6 7">
    <name type="scientific">Streptomyces roseicoloratus</name>
    <dbReference type="NCBI Taxonomy" id="2508722"/>
    <lineage>
        <taxon>Bacteria</taxon>
        <taxon>Bacillati</taxon>
        <taxon>Actinomycetota</taxon>
        <taxon>Actinomycetes</taxon>
        <taxon>Kitasatosporales</taxon>
        <taxon>Streptomycetaceae</taxon>
        <taxon>Streptomyces</taxon>
    </lineage>
</organism>
<dbReference type="RefSeq" id="WP_309547809.1">
    <property type="nucleotide sequence ID" value="NZ_CP133762.1"/>
</dbReference>
<accession>A0ABY9RP88</accession>
<feature type="domain" description="SIS" evidence="5">
    <location>
        <begin position="23"/>
        <end position="157"/>
    </location>
</feature>
<evidence type="ECO:0000256" key="1">
    <source>
        <dbReference type="ARBA" id="ARBA00001031"/>
    </source>
</evidence>
<dbReference type="EC" id="2.6.1.16" evidence="2"/>
<evidence type="ECO:0000256" key="4">
    <source>
        <dbReference type="ARBA" id="ARBA00022737"/>
    </source>
</evidence>
<dbReference type="PANTHER" id="PTHR10937">
    <property type="entry name" value="GLUCOSAMINE--FRUCTOSE-6-PHOSPHATE AMINOTRANSFERASE, ISOMERIZING"/>
    <property type="match status" value="1"/>
</dbReference>
<evidence type="ECO:0000256" key="2">
    <source>
        <dbReference type="ARBA" id="ARBA00012916"/>
    </source>
</evidence>
<evidence type="ECO:0000259" key="5">
    <source>
        <dbReference type="PROSITE" id="PS51464"/>
    </source>
</evidence>
<dbReference type="Pfam" id="PF01380">
    <property type="entry name" value="SIS"/>
    <property type="match status" value="1"/>
</dbReference>
<dbReference type="CDD" id="cd05008">
    <property type="entry name" value="SIS_GlmS_GlmD_1"/>
    <property type="match status" value="1"/>
</dbReference>
<sequence length="292" mass="31136">MSHVEAEIAGQPACWRRALETGPTGLPEHGERVAVIGCGTSLHMAQAYAELREAAGLGETDAFAASAYPPARRYDRVLAITRSGTTTEVLDALRLLRTDGTPTVALTGDLDTPVRDAADVVVDLSYADERSVVQTRFATTVLVLLRAGLGLVPEDLPEQAERALLAPLPEKAVTSEQFTFLGTGWTVGLAHEAALKLREASLSWTESYPAMEYRHGPVSIAAPGRTVWFFGAPPAGLLDEVRATGAHASVSTDDPLADLVRAQRLAVALAERRGLDPDRPRNLTRSVVLPGS</sequence>
<dbReference type="InterPro" id="IPR035490">
    <property type="entry name" value="GlmS/FrlB_SIS"/>
</dbReference>
<dbReference type="PANTHER" id="PTHR10937:SF0">
    <property type="entry name" value="GLUTAMINE--FRUCTOSE-6-PHOSPHATE TRANSAMINASE (ISOMERIZING)"/>
    <property type="match status" value="1"/>
</dbReference>
<comment type="catalytic activity">
    <reaction evidence="1">
        <text>D-fructose 6-phosphate + L-glutamine = D-glucosamine 6-phosphate + L-glutamate</text>
        <dbReference type="Rhea" id="RHEA:13237"/>
        <dbReference type="ChEBI" id="CHEBI:29985"/>
        <dbReference type="ChEBI" id="CHEBI:58359"/>
        <dbReference type="ChEBI" id="CHEBI:58725"/>
        <dbReference type="ChEBI" id="CHEBI:61527"/>
        <dbReference type="EC" id="2.6.1.16"/>
    </reaction>
</comment>
<evidence type="ECO:0000313" key="6">
    <source>
        <dbReference type="EMBL" id="WMX44005.1"/>
    </source>
</evidence>
<proteinExistence type="predicted"/>
<keyword evidence="7" id="KW-1185">Reference proteome</keyword>
<gene>
    <name evidence="6" type="ORF">RGF97_02830</name>
</gene>
<dbReference type="SUPFAM" id="SSF53697">
    <property type="entry name" value="SIS domain"/>
    <property type="match status" value="1"/>
</dbReference>
<dbReference type="InterPro" id="IPR001347">
    <property type="entry name" value="SIS_dom"/>
</dbReference>
<protein>
    <recommendedName>
        <fullName evidence="3">Glutamine--fructose-6-phosphate aminotransferase [isomerizing]</fullName>
        <ecNumber evidence="2">2.6.1.16</ecNumber>
    </recommendedName>
</protein>
<dbReference type="Gene3D" id="3.40.50.10490">
    <property type="entry name" value="Glucose-6-phosphate isomerase like protein, domain 1"/>
    <property type="match status" value="4"/>
</dbReference>
<keyword evidence="4" id="KW-0677">Repeat</keyword>
<evidence type="ECO:0000256" key="3">
    <source>
        <dbReference type="ARBA" id="ARBA00016090"/>
    </source>
</evidence>
<evidence type="ECO:0000313" key="7">
    <source>
        <dbReference type="Proteomes" id="UP001250858"/>
    </source>
</evidence>